<feature type="domain" description="Bacteriophage phiJL001 Gp84 C-terminal" evidence="1">
    <location>
        <begin position="194"/>
        <end position="276"/>
    </location>
</feature>
<dbReference type="InterPro" id="IPR018964">
    <property type="entry name" value="Phage_phiJL001_Gp84_C"/>
</dbReference>
<dbReference type="Pfam" id="PF09356">
    <property type="entry name" value="Phage_BR0599"/>
    <property type="match status" value="1"/>
</dbReference>
<evidence type="ECO:0000259" key="1">
    <source>
        <dbReference type="Pfam" id="PF09356"/>
    </source>
</evidence>
<dbReference type="Proteomes" id="UP001144205">
    <property type="component" value="Unassembled WGS sequence"/>
</dbReference>
<reference evidence="2" key="1">
    <citation type="journal article" date="2023" name="Int. J. Syst. Evol. Microbiol.">
        <title>Sinisalibacter aestuarii sp. nov., isolated from estuarine sediment of the Arakawa River.</title>
        <authorList>
            <person name="Arafat S.T."/>
            <person name="Hirano S."/>
            <person name="Sato A."/>
            <person name="Takeuchi K."/>
            <person name="Yasuda T."/>
            <person name="Terahara T."/>
            <person name="Hamada M."/>
            <person name="Kobayashi T."/>
        </authorList>
    </citation>
    <scope>NUCLEOTIDE SEQUENCE</scope>
    <source>
        <strain evidence="2">B-399</strain>
    </source>
</reference>
<gene>
    <name evidence="2" type="ORF">STA1M1_26050</name>
</gene>
<comment type="caution">
    <text evidence="2">The sequence shown here is derived from an EMBL/GenBank/DDBJ whole genome shotgun (WGS) entry which is preliminary data.</text>
</comment>
<evidence type="ECO:0000313" key="2">
    <source>
        <dbReference type="EMBL" id="GKY88736.1"/>
    </source>
</evidence>
<dbReference type="InterPro" id="IPR011928">
    <property type="entry name" value="Phage_phiJL001_Gp84"/>
</dbReference>
<dbReference type="RefSeq" id="WP_281842769.1">
    <property type="nucleotide sequence ID" value="NZ_BROH01000007.1"/>
</dbReference>
<keyword evidence="3" id="KW-1185">Reference proteome</keyword>
<accession>A0ABQ5LWT3</accession>
<sequence>MALADAFQAHLDTGVTTLARCWALTRRDGTVYGFTDHDRDIAFGGIAFKADTGLTARALQQTTGLSIDNSEALGALSDAAVSEADIRAGRFDGAAVEAWLVNWAAPEQRVMQFRGTLGEITRAGGAFQAELVGLSEALNRLQGRVYQTQCAAVLGDGACRADLGNPAFSGSGEVLALEDQRVMRLGGFAGFADGWFARGRLVVESGAAAGLVGVIRRDTLSGGLRGIELWESLRAEIAPGDAVRLEAGCDKTAATCKAKFGNLLNFRGFPDIPGEDRQVSLPVRRTGVASERGGK</sequence>
<dbReference type="EMBL" id="BROH01000007">
    <property type="protein sequence ID" value="GKY88736.1"/>
    <property type="molecule type" value="Genomic_DNA"/>
</dbReference>
<evidence type="ECO:0000313" key="3">
    <source>
        <dbReference type="Proteomes" id="UP001144205"/>
    </source>
</evidence>
<name>A0ABQ5LWT3_9RHOB</name>
<dbReference type="NCBIfam" id="TIGR02218">
    <property type="entry name" value="phg_TIGR02218"/>
    <property type="match status" value="1"/>
</dbReference>
<proteinExistence type="predicted"/>
<organism evidence="2 3">
    <name type="scientific">Sinisalibacter aestuarii</name>
    <dbReference type="NCBI Taxonomy" id="2949426"/>
    <lineage>
        <taxon>Bacteria</taxon>
        <taxon>Pseudomonadati</taxon>
        <taxon>Pseudomonadota</taxon>
        <taxon>Alphaproteobacteria</taxon>
        <taxon>Rhodobacterales</taxon>
        <taxon>Roseobacteraceae</taxon>
        <taxon>Sinisalibacter</taxon>
    </lineage>
</organism>
<protein>
    <recommendedName>
        <fullName evidence="1">Bacteriophage phiJL001 Gp84 C-terminal domain-containing protein</fullName>
    </recommendedName>
</protein>
<dbReference type="Pfam" id="PF09931">
    <property type="entry name" value="Phage_phiJL001_Gp84_N"/>
    <property type="match status" value="1"/>
</dbReference>